<gene>
    <name evidence="9" type="ORF">SAMN05421737_102252</name>
</gene>
<dbReference type="SUPFAM" id="SSF52096">
    <property type="entry name" value="ClpP/crotonase"/>
    <property type="match status" value="1"/>
</dbReference>
<evidence type="ECO:0000256" key="4">
    <source>
        <dbReference type="ARBA" id="ARBA00022825"/>
    </source>
</evidence>
<name>A0A1G6H1M7_9BACI</name>
<feature type="domain" description="PDZ" evidence="8">
    <location>
        <begin position="91"/>
        <end position="169"/>
    </location>
</feature>
<dbReference type="GO" id="GO:0006508">
    <property type="term" value="P:proteolysis"/>
    <property type="evidence" value="ECO:0007669"/>
    <property type="project" value="UniProtKB-KW"/>
</dbReference>
<evidence type="ECO:0000313" key="9">
    <source>
        <dbReference type="EMBL" id="SDB88169.1"/>
    </source>
</evidence>
<accession>A0A1G6H1M7</accession>
<dbReference type="RefSeq" id="WP_090774814.1">
    <property type="nucleotide sequence ID" value="NZ_FMYM01000002.1"/>
</dbReference>
<dbReference type="NCBIfam" id="TIGR00225">
    <property type="entry name" value="prc"/>
    <property type="match status" value="1"/>
</dbReference>
<organism evidence="9 10">
    <name type="scientific">Shouchella lonarensis</name>
    <dbReference type="NCBI Taxonomy" id="1464122"/>
    <lineage>
        <taxon>Bacteria</taxon>
        <taxon>Bacillati</taxon>
        <taxon>Bacillota</taxon>
        <taxon>Bacilli</taxon>
        <taxon>Bacillales</taxon>
        <taxon>Bacillaceae</taxon>
        <taxon>Shouchella</taxon>
    </lineage>
</organism>
<dbReference type="Pfam" id="PF22694">
    <property type="entry name" value="CtpB_N-like"/>
    <property type="match status" value="1"/>
</dbReference>
<dbReference type="Pfam" id="PF17820">
    <property type="entry name" value="PDZ_6"/>
    <property type="match status" value="1"/>
</dbReference>
<dbReference type="Gene3D" id="2.30.42.10">
    <property type="match status" value="1"/>
</dbReference>
<evidence type="ECO:0000256" key="7">
    <source>
        <dbReference type="RuleBase" id="RU004404"/>
    </source>
</evidence>
<dbReference type="STRING" id="1464122.SAMN05421737_102252"/>
<evidence type="ECO:0000256" key="5">
    <source>
        <dbReference type="ARBA" id="ARBA00051784"/>
    </source>
</evidence>
<dbReference type="SMART" id="SM00228">
    <property type="entry name" value="PDZ"/>
    <property type="match status" value="1"/>
</dbReference>
<dbReference type="Gene3D" id="3.30.750.44">
    <property type="match status" value="1"/>
</dbReference>
<dbReference type="EMBL" id="FMYM01000002">
    <property type="protein sequence ID" value="SDB88169.1"/>
    <property type="molecule type" value="Genomic_DNA"/>
</dbReference>
<comment type="catalytic activity">
    <reaction evidence="5">
        <text>The enzyme shows specific recognition of a C-terminal tripeptide, Xaa-Yaa-Zaa, in which Xaa is preferably Ala or Leu, Yaa is preferably Ala or Tyr, and Zaa is preferably Ala, but then cleaves at a variable distance from the C-terminus. A typical cleavage is -Ala-Ala-|-Arg-Ala-Ala-Lys-Glu-Asn-Tyr-Ala-Leu-Ala-Ala.</text>
        <dbReference type="EC" id="3.4.21.102"/>
    </reaction>
</comment>
<dbReference type="PANTHER" id="PTHR32060">
    <property type="entry name" value="TAIL-SPECIFIC PROTEASE"/>
    <property type="match status" value="1"/>
</dbReference>
<dbReference type="FunFam" id="3.30.750.44:FF:000001">
    <property type="entry name" value="S41 family peptidase"/>
    <property type="match status" value="1"/>
</dbReference>
<dbReference type="Gene3D" id="1.10.101.10">
    <property type="entry name" value="PGBD-like superfamily/PGBD"/>
    <property type="match status" value="1"/>
</dbReference>
<dbReference type="GO" id="GO:0004252">
    <property type="term" value="F:serine-type endopeptidase activity"/>
    <property type="evidence" value="ECO:0007669"/>
    <property type="project" value="UniProtKB-EC"/>
</dbReference>
<dbReference type="InterPro" id="IPR036366">
    <property type="entry name" value="PGBDSf"/>
</dbReference>
<dbReference type="FunFam" id="2.30.42.10:FF:000063">
    <property type="entry name" value="Peptidase, S41 family"/>
    <property type="match status" value="1"/>
</dbReference>
<evidence type="ECO:0000256" key="3">
    <source>
        <dbReference type="ARBA" id="ARBA00022801"/>
    </source>
</evidence>
<keyword evidence="2 7" id="KW-0645">Protease</keyword>
<dbReference type="InterPro" id="IPR055210">
    <property type="entry name" value="CtpA/B_N"/>
</dbReference>
<evidence type="ECO:0000256" key="6">
    <source>
        <dbReference type="ARBA" id="ARBA00066637"/>
    </source>
</evidence>
<keyword evidence="10" id="KW-1185">Reference proteome</keyword>
<comment type="similarity">
    <text evidence="1 7">Belongs to the peptidase S41A family.</text>
</comment>
<keyword evidence="3 7" id="KW-0378">Hydrolase</keyword>
<dbReference type="Pfam" id="PF01471">
    <property type="entry name" value="PG_binding_1"/>
    <property type="match status" value="1"/>
</dbReference>
<dbReference type="InterPro" id="IPR005151">
    <property type="entry name" value="Tail-specific_protease"/>
</dbReference>
<evidence type="ECO:0000259" key="8">
    <source>
        <dbReference type="PROSITE" id="PS50106"/>
    </source>
</evidence>
<protein>
    <recommendedName>
        <fullName evidence="6">C-terminal processing peptidase</fullName>
        <ecNumber evidence="6">3.4.21.102</ecNumber>
    </recommendedName>
</protein>
<dbReference type="CDD" id="cd06782">
    <property type="entry name" value="cpPDZ_CPP-like"/>
    <property type="match status" value="1"/>
</dbReference>
<dbReference type="CDD" id="cd07560">
    <property type="entry name" value="Peptidase_S41_CPP"/>
    <property type="match status" value="1"/>
</dbReference>
<dbReference type="InterPro" id="IPR001478">
    <property type="entry name" value="PDZ"/>
</dbReference>
<dbReference type="InterPro" id="IPR002477">
    <property type="entry name" value="Peptidoglycan-bd-like"/>
</dbReference>
<dbReference type="SMART" id="SM00245">
    <property type="entry name" value="TSPc"/>
    <property type="match status" value="1"/>
</dbReference>
<dbReference type="InterPro" id="IPR036365">
    <property type="entry name" value="PGBD-like_sf"/>
</dbReference>
<dbReference type="PANTHER" id="PTHR32060:SF29">
    <property type="entry name" value="CARBOXY-TERMINAL PROCESSING PROTEASE CTPB"/>
    <property type="match status" value="1"/>
</dbReference>
<dbReference type="Proteomes" id="UP000242662">
    <property type="component" value="Unassembled WGS sequence"/>
</dbReference>
<dbReference type="InterPro" id="IPR041489">
    <property type="entry name" value="PDZ_6"/>
</dbReference>
<evidence type="ECO:0000313" key="10">
    <source>
        <dbReference type="Proteomes" id="UP000242662"/>
    </source>
</evidence>
<evidence type="ECO:0000256" key="1">
    <source>
        <dbReference type="ARBA" id="ARBA00009179"/>
    </source>
</evidence>
<dbReference type="Pfam" id="PF03572">
    <property type="entry name" value="Peptidase_S41"/>
    <property type="match status" value="1"/>
</dbReference>
<dbReference type="GO" id="GO:0007165">
    <property type="term" value="P:signal transduction"/>
    <property type="evidence" value="ECO:0007669"/>
    <property type="project" value="TreeGrafter"/>
</dbReference>
<dbReference type="InterPro" id="IPR036034">
    <property type="entry name" value="PDZ_sf"/>
</dbReference>
<sequence>MKLRRILLGIAAAVLMIGIGTFFFSQNFAKQEKNDQEVSGKLAKALDTIEQHYVDDVSRDQLIEGAIEGMVSTLEDPFSDYMDSETSKQFRQSLESSFEGIGAEIGLIDGGVTITSPLRDSPAEKAGLRANDRIVEIDGESIEGWSVHEAVSKIRGEGGTSVTLTIQRSGTSDPFQVEITRDTIKIESVRVQSFERDGKTIARLQITSFSENVASQFAEALSELEEKGLDGLIIDVRGNPGGYLHETEKIGNLLIPGGEPIVQVEEKSGNVDVKTSTLKETKPYPIVGLIDESSASASEILAAALKESGGYELVGNTTFGKGTVQAPIEMNDGSMLKITTSRWLTAGGNVIDHEGVEPTIAQDHPDYFYAAALSIEEPLTYDTVSEQTAHAQKILTALGFETGRTDGYFDKKTVKAMEAFQQAHDLTVNGELNKDVASRLQEEILTHIRDDKNDVQLNKAIEVAVSKLKSDN</sequence>
<dbReference type="GO" id="GO:0030288">
    <property type="term" value="C:outer membrane-bounded periplasmic space"/>
    <property type="evidence" value="ECO:0007669"/>
    <property type="project" value="TreeGrafter"/>
</dbReference>
<dbReference type="Gene3D" id="3.90.226.10">
    <property type="entry name" value="2-enoyl-CoA Hydratase, Chain A, domain 1"/>
    <property type="match status" value="1"/>
</dbReference>
<dbReference type="AlphaFoldDB" id="A0A1G6H1M7"/>
<keyword evidence="4 7" id="KW-0720">Serine protease</keyword>
<dbReference type="InterPro" id="IPR029045">
    <property type="entry name" value="ClpP/crotonase-like_dom_sf"/>
</dbReference>
<dbReference type="SUPFAM" id="SSF47090">
    <property type="entry name" value="PGBD-like"/>
    <property type="match status" value="1"/>
</dbReference>
<dbReference type="SUPFAM" id="SSF50156">
    <property type="entry name" value="PDZ domain-like"/>
    <property type="match status" value="1"/>
</dbReference>
<dbReference type="EC" id="3.4.21.102" evidence="6"/>
<proteinExistence type="inferred from homology"/>
<evidence type="ECO:0000256" key="2">
    <source>
        <dbReference type="ARBA" id="ARBA00022670"/>
    </source>
</evidence>
<reference evidence="10" key="1">
    <citation type="submission" date="2016-09" db="EMBL/GenBank/DDBJ databases">
        <authorList>
            <person name="Varghese N."/>
            <person name="Submissions S."/>
        </authorList>
    </citation>
    <scope>NUCLEOTIDE SEQUENCE [LARGE SCALE GENOMIC DNA]</scope>
    <source>
        <strain evidence="10">25nlg</strain>
    </source>
</reference>
<dbReference type="InterPro" id="IPR004447">
    <property type="entry name" value="Peptidase_S41A"/>
</dbReference>
<dbReference type="OrthoDB" id="9812068at2"/>
<dbReference type="PROSITE" id="PS50106">
    <property type="entry name" value="PDZ"/>
    <property type="match status" value="1"/>
</dbReference>